<dbReference type="RefSeq" id="WP_167649288.1">
    <property type="nucleotide sequence ID" value="NZ_JACYWY010000006.1"/>
</dbReference>
<evidence type="ECO:0000313" key="1">
    <source>
        <dbReference type="EMBL" id="MBD8769261.1"/>
    </source>
</evidence>
<reference evidence="1 2" key="1">
    <citation type="journal article" date="2020" name="FEMS Microbiol. Ecol.">
        <title>Temporal dynamics of bacterial communities during seed development and maturation.</title>
        <authorList>
            <person name="Chesneau G."/>
            <person name="Torres-Cortes G."/>
            <person name="Briand M."/>
            <person name="Darrasse A."/>
            <person name="Preveaux A."/>
            <person name="Marais C."/>
            <person name="Jacques M.A."/>
            <person name="Shade A."/>
            <person name="Barret M."/>
        </authorList>
    </citation>
    <scope>NUCLEOTIDE SEQUENCE [LARGE SCALE GENOMIC DNA]</scope>
    <source>
        <strain evidence="1 2">CFBP13599</strain>
    </source>
</reference>
<accession>A0ABR9BVZ6</accession>
<organism evidence="1 2">
    <name type="scientific">Pseudomonas coleopterorum</name>
    <dbReference type="NCBI Taxonomy" id="1605838"/>
    <lineage>
        <taxon>Bacteria</taxon>
        <taxon>Pseudomonadati</taxon>
        <taxon>Pseudomonadota</taxon>
        <taxon>Gammaproteobacteria</taxon>
        <taxon>Pseudomonadales</taxon>
        <taxon>Pseudomonadaceae</taxon>
        <taxon>Pseudomonas</taxon>
    </lineage>
</organism>
<gene>
    <name evidence="1" type="ORF">IFT38_06865</name>
</gene>
<dbReference type="EMBL" id="JACYWZ010000002">
    <property type="protein sequence ID" value="MBD8769261.1"/>
    <property type="molecule type" value="Genomic_DNA"/>
</dbReference>
<name>A0ABR9BVZ6_9PSED</name>
<proteinExistence type="predicted"/>
<dbReference type="Proteomes" id="UP000620025">
    <property type="component" value="Unassembled WGS sequence"/>
</dbReference>
<sequence length="71" mass="7570">MSTTNPAYGASTLPPYKAIQESTERYSGLPNSSAGLKFARILGQASTTSKLCAQPIVGYFSTPKKLAISYH</sequence>
<comment type="caution">
    <text evidence="1">The sequence shown here is derived from an EMBL/GenBank/DDBJ whole genome shotgun (WGS) entry which is preliminary data.</text>
</comment>
<protein>
    <submittedName>
        <fullName evidence="1">Uncharacterized protein</fullName>
    </submittedName>
</protein>
<keyword evidence="2" id="KW-1185">Reference proteome</keyword>
<evidence type="ECO:0000313" key="2">
    <source>
        <dbReference type="Proteomes" id="UP000620025"/>
    </source>
</evidence>